<reference evidence="4 5" key="1">
    <citation type="submission" date="2018-03" db="EMBL/GenBank/DDBJ databases">
        <authorList>
            <person name="Keele B.F."/>
        </authorList>
    </citation>
    <scope>NUCLEOTIDE SEQUENCE [LARGE SCALE GENOMIC DNA]</scope>
    <source>
        <strain evidence="4 5">YL28-9</strain>
    </source>
</reference>
<dbReference type="Gene3D" id="2.20.200.10">
    <property type="entry name" value="Outer membrane efflux proteins (OEP)"/>
    <property type="match status" value="1"/>
</dbReference>
<dbReference type="SUPFAM" id="SSF56954">
    <property type="entry name" value="Outer membrane efflux proteins (OEP)"/>
    <property type="match status" value="1"/>
</dbReference>
<dbReference type="PANTHER" id="PTHR30203">
    <property type="entry name" value="OUTER MEMBRANE CATION EFFLUX PROTEIN"/>
    <property type="match status" value="1"/>
</dbReference>
<proteinExistence type="inferred from homology"/>
<dbReference type="Pfam" id="PF02321">
    <property type="entry name" value="OEP"/>
    <property type="match status" value="2"/>
</dbReference>
<keyword evidence="2" id="KW-0564">Palmitate</keyword>
<dbReference type="EMBL" id="PYLS01000005">
    <property type="protein sequence ID" value="PST82625.1"/>
    <property type="molecule type" value="Genomic_DNA"/>
</dbReference>
<dbReference type="PANTHER" id="PTHR30203:SF33">
    <property type="entry name" value="BLR4455 PROTEIN"/>
    <property type="match status" value="1"/>
</dbReference>
<dbReference type="GO" id="GO:0015562">
    <property type="term" value="F:efflux transmembrane transporter activity"/>
    <property type="evidence" value="ECO:0007669"/>
    <property type="project" value="InterPro"/>
</dbReference>
<evidence type="ECO:0000313" key="4">
    <source>
        <dbReference type="EMBL" id="PST82625.1"/>
    </source>
</evidence>
<protein>
    <submittedName>
        <fullName evidence="4">RND transporter</fullName>
    </submittedName>
</protein>
<accession>A0A2T3HJJ2</accession>
<dbReference type="AlphaFoldDB" id="A0A2T3HJJ2"/>
<dbReference type="OrthoDB" id="9770517at2"/>
<dbReference type="InterPro" id="IPR010131">
    <property type="entry name" value="MdtP/NodT-like"/>
</dbReference>
<dbReference type="GO" id="GO:0005886">
    <property type="term" value="C:plasma membrane"/>
    <property type="evidence" value="ECO:0007669"/>
    <property type="project" value="UniProtKB-SubCell"/>
</dbReference>
<dbReference type="NCBIfam" id="TIGR01845">
    <property type="entry name" value="outer_NodT"/>
    <property type="match status" value="1"/>
</dbReference>
<keyword evidence="5" id="KW-1185">Reference proteome</keyword>
<dbReference type="Proteomes" id="UP000240912">
    <property type="component" value="Unassembled WGS sequence"/>
</dbReference>
<dbReference type="InterPro" id="IPR003423">
    <property type="entry name" value="OMP_efflux"/>
</dbReference>
<comment type="similarity">
    <text evidence="1 2">Belongs to the outer membrane factor (OMF) (TC 1.B.17) family.</text>
</comment>
<dbReference type="RefSeq" id="WP_107214884.1">
    <property type="nucleotide sequence ID" value="NZ_KZ686269.1"/>
</dbReference>
<evidence type="ECO:0000256" key="2">
    <source>
        <dbReference type="RuleBase" id="RU362097"/>
    </source>
</evidence>
<keyword evidence="2" id="KW-0812">Transmembrane</keyword>
<comment type="caution">
    <text evidence="4">The sequence shown here is derived from an EMBL/GenBank/DDBJ whole genome shotgun (WGS) entry which is preliminary data.</text>
</comment>
<name>A0A2T3HJJ2_9SPHI</name>
<keyword evidence="2" id="KW-0472">Membrane</keyword>
<evidence type="ECO:0000256" key="3">
    <source>
        <dbReference type="SAM" id="Coils"/>
    </source>
</evidence>
<feature type="coiled-coil region" evidence="3">
    <location>
        <begin position="405"/>
        <end position="432"/>
    </location>
</feature>
<keyword evidence="2" id="KW-1134">Transmembrane beta strand</keyword>
<evidence type="ECO:0000256" key="1">
    <source>
        <dbReference type="ARBA" id="ARBA00007613"/>
    </source>
</evidence>
<organism evidence="4 5">
    <name type="scientific">Pedobacter yulinensis</name>
    <dbReference type="NCBI Taxonomy" id="2126353"/>
    <lineage>
        <taxon>Bacteria</taxon>
        <taxon>Pseudomonadati</taxon>
        <taxon>Bacteroidota</taxon>
        <taxon>Sphingobacteriia</taxon>
        <taxon>Sphingobacteriales</taxon>
        <taxon>Sphingobacteriaceae</taxon>
        <taxon>Pedobacter</taxon>
    </lineage>
</organism>
<dbReference type="Gene3D" id="1.20.1600.10">
    <property type="entry name" value="Outer membrane efflux proteins (OEP)"/>
    <property type="match status" value="1"/>
</dbReference>
<keyword evidence="2" id="KW-0449">Lipoprotein</keyword>
<evidence type="ECO:0000313" key="5">
    <source>
        <dbReference type="Proteomes" id="UP000240912"/>
    </source>
</evidence>
<keyword evidence="3" id="KW-0175">Coiled coil</keyword>
<comment type="subcellular location">
    <subcellularLocation>
        <location evidence="2">Cell membrane</location>
        <topology evidence="2">Lipid-anchor</topology>
    </subcellularLocation>
</comment>
<sequence>MKPYNPYINAIARHRWKLPAVSWAAITLILLLAGGCKVSKDIALPVQALPATYRTASAPAADSSIALIPVQDFFTASDIRRLIDTALQRNNDLQLALENIEAAEALYSQARLGNVPQVNLNVTASTTRPSDNSLNGLSAGQFLKTTHIEDFNANLGLAWEADIWGKIRSQKLAARAAYLQTREARNAITTRVVAGVAEGYYGLLMTDAQLEIARKNVKLNDSTLRIIRLQFNSGQVTSLAVQQAEAQQLAAATLVPRLEQVRTLQENALSILTGQVPGPVERSGTLQAAGVADEFGTGLPAALLENRPDIRTAALALDEANARVGISKASMYPTLTISASGGVNSFKASNWFNVPAALFGVVSGGVTQPVFQRRQLKTAYELSKIEREKTVIRFRQAVLLAVGEVSDELVRVNKLKTEYELAEQRALKLQLAVRNAGLLFKNGMANYLEVITAQSALLQSELDLASIKTARLTAGVRLYRALGGGWK</sequence>
<gene>
    <name evidence="4" type="ORF">C7T94_08145</name>
</gene>